<evidence type="ECO:0000256" key="1">
    <source>
        <dbReference type="SAM" id="MobiDB-lite"/>
    </source>
</evidence>
<evidence type="ECO:0000313" key="3">
    <source>
        <dbReference type="EMBL" id="KAK7537284.1"/>
    </source>
</evidence>
<accession>A0ABR1LQ26</accession>
<feature type="region of interest" description="Disordered" evidence="1">
    <location>
        <begin position="1"/>
        <end position="47"/>
    </location>
</feature>
<evidence type="ECO:0000313" key="4">
    <source>
        <dbReference type="Proteomes" id="UP001360953"/>
    </source>
</evidence>
<dbReference type="Proteomes" id="UP001360953">
    <property type="component" value="Unassembled WGS sequence"/>
</dbReference>
<protein>
    <submittedName>
        <fullName evidence="3">Uncharacterized protein</fullName>
    </submittedName>
</protein>
<gene>
    <name evidence="3" type="ORF">J3D65DRAFT_373801</name>
</gene>
<feature type="transmembrane region" description="Helical" evidence="2">
    <location>
        <begin position="149"/>
        <end position="168"/>
    </location>
</feature>
<name>A0ABR1LQ26_9PEZI</name>
<evidence type="ECO:0000256" key="2">
    <source>
        <dbReference type="SAM" id="Phobius"/>
    </source>
</evidence>
<dbReference type="GeneID" id="92028633"/>
<organism evidence="3 4">
    <name type="scientific">Phyllosticta citribraziliensis</name>
    <dbReference type="NCBI Taxonomy" id="989973"/>
    <lineage>
        <taxon>Eukaryota</taxon>
        <taxon>Fungi</taxon>
        <taxon>Dikarya</taxon>
        <taxon>Ascomycota</taxon>
        <taxon>Pezizomycotina</taxon>
        <taxon>Dothideomycetes</taxon>
        <taxon>Dothideomycetes incertae sedis</taxon>
        <taxon>Botryosphaeriales</taxon>
        <taxon>Phyllostictaceae</taxon>
        <taxon>Phyllosticta</taxon>
    </lineage>
</organism>
<keyword evidence="2" id="KW-0472">Membrane</keyword>
<keyword evidence="4" id="KW-1185">Reference proteome</keyword>
<feature type="region of interest" description="Disordered" evidence="1">
    <location>
        <begin position="218"/>
        <end position="308"/>
    </location>
</feature>
<proteinExistence type="predicted"/>
<dbReference type="RefSeq" id="XP_066655435.1">
    <property type="nucleotide sequence ID" value="XM_066795727.1"/>
</dbReference>
<feature type="compositionally biased region" description="Low complexity" evidence="1">
    <location>
        <begin position="218"/>
        <end position="227"/>
    </location>
</feature>
<sequence length="308" mass="32780">MSSIETAQLCVSFPPSSPSSAQSHARPDSGKSAPMPHSFHSLTTFPGSNRDFRGSHMPLLRGAPVAANRGNITRRQPVDRPATGHLLSARQLVGVFGQPQVGFGALTRTGIAAVRVKVSVVSWCSALTLGRGRAFSGMAGFPSQSKCALLLPTFFFFSLFYLFLSFSARNTELLDLMASTLRGPVKSLRCKIKLATVKPPGTCITSAGLTNCETSLSHSRLSSSSHPRPGPQRPLPVSHPVACPLRVGAQGSRPRRGATPGATQQLEACSLDAWQRRVVHHTSGSGTSPRGESRSGLPTRRPTESPEH</sequence>
<comment type="caution">
    <text evidence="3">The sequence shown here is derived from an EMBL/GenBank/DDBJ whole genome shotgun (WGS) entry which is preliminary data.</text>
</comment>
<reference evidence="3 4" key="1">
    <citation type="submission" date="2024-04" db="EMBL/GenBank/DDBJ databases">
        <title>Phyllosticta paracitricarpa is synonymous to the EU quarantine fungus P. citricarpa based on phylogenomic analyses.</title>
        <authorList>
            <consortium name="Lawrence Berkeley National Laboratory"/>
            <person name="Van ingen-buijs V.A."/>
            <person name="Van westerhoven A.C."/>
            <person name="Haridas S."/>
            <person name="Skiadas P."/>
            <person name="Martin F."/>
            <person name="Groenewald J.Z."/>
            <person name="Crous P.W."/>
            <person name="Seidl M.F."/>
        </authorList>
    </citation>
    <scope>NUCLEOTIDE SEQUENCE [LARGE SCALE GENOMIC DNA]</scope>
    <source>
        <strain evidence="3 4">CPC 17464</strain>
    </source>
</reference>
<keyword evidence="2" id="KW-0812">Transmembrane</keyword>
<dbReference type="EMBL" id="JBBPEH010000006">
    <property type="protein sequence ID" value="KAK7537284.1"/>
    <property type="molecule type" value="Genomic_DNA"/>
</dbReference>
<keyword evidence="2" id="KW-1133">Transmembrane helix</keyword>